<comment type="similarity">
    <text evidence="1">Belongs to the zinc-containing alcohol dehydrogenase family.</text>
</comment>
<dbReference type="GeneID" id="54294845"/>
<dbReference type="EMBL" id="ML995496">
    <property type="protein sequence ID" value="KAF2138633.1"/>
    <property type="molecule type" value="Genomic_DNA"/>
</dbReference>
<dbReference type="SUPFAM" id="SSF51735">
    <property type="entry name" value="NAD(P)-binding Rossmann-fold domains"/>
    <property type="match status" value="1"/>
</dbReference>
<dbReference type="AlphaFoldDB" id="A0A6A6B5D8"/>
<evidence type="ECO:0000256" key="2">
    <source>
        <dbReference type="ARBA" id="ARBA00011245"/>
    </source>
</evidence>
<evidence type="ECO:0000256" key="4">
    <source>
        <dbReference type="ARBA" id="ARBA00022857"/>
    </source>
</evidence>
<accession>A0A6A6B5D8</accession>
<dbReference type="PANTHER" id="PTHR45348">
    <property type="entry name" value="HYPOTHETICAL OXIDOREDUCTASE (EUROFUNG)"/>
    <property type="match status" value="1"/>
</dbReference>
<dbReference type="Gene3D" id="3.90.180.10">
    <property type="entry name" value="Medium-chain alcohol dehydrogenases, catalytic domain"/>
    <property type="match status" value="1"/>
</dbReference>
<keyword evidence="3" id="KW-0547">Nucleotide-binding</keyword>
<dbReference type="InterPro" id="IPR047122">
    <property type="entry name" value="Trans-enoyl_RdTase-like"/>
</dbReference>
<dbReference type="SUPFAM" id="SSF50129">
    <property type="entry name" value="GroES-like"/>
    <property type="match status" value="1"/>
</dbReference>
<protein>
    <recommendedName>
        <fullName evidence="6">Enoyl reductase (ER) domain-containing protein</fullName>
    </recommendedName>
</protein>
<dbReference type="GO" id="GO:0016651">
    <property type="term" value="F:oxidoreductase activity, acting on NAD(P)H"/>
    <property type="evidence" value="ECO:0007669"/>
    <property type="project" value="InterPro"/>
</dbReference>
<dbReference type="InterPro" id="IPR020843">
    <property type="entry name" value="ER"/>
</dbReference>
<keyword evidence="5" id="KW-0560">Oxidoreductase</keyword>
<name>A0A6A6B5D8_9PEZI</name>
<evidence type="ECO:0000313" key="8">
    <source>
        <dbReference type="Proteomes" id="UP000799438"/>
    </source>
</evidence>
<evidence type="ECO:0000256" key="5">
    <source>
        <dbReference type="ARBA" id="ARBA00023002"/>
    </source>
</evidence>
<dbReference type="Pfam" id="PF08240">
    <property type="entry name" value="ADH_N"/>
    <property type="match status" value="1"/>
</dbReference>
<reference evidence="7" key="1">
    <citation type="journal article" date="2020" name="Stud. Mycol.">
        <title>101 Dothideomycetes genomes: a test case for predicting lifestyles and emergence of pathogens.</title>
        <authorList>
            <person name="Haridas S."/>
            <person name="Albert R."/>
            <person name="Binder M."/>
            <person name="Bloem J."/>
            <person name="Labutti K."/>
            <person name="Salamov A."/>
            <person name="Andreopoulos B."/>
            <person name="Baker S."/>
            <person name="Barry K."/>
            <person name="Bills G."/>
            <person name="Bluhm B."/>
            <person name="Cannon C."/>
            <person name="Castanera R."/>
            <person name="Culley D."/>
            <person name="Daum C."/>
            <person name="Ezra D."/>
            <person name="Gonzalez J."/>
            <person name="Henrissat B."/>
            <person name="Kuo A."/>
            <person name="Liang C."/>
            <person name="Lipzen A."/>
            <person name="Lutzoni F."/>
            <person name="Magnuson J."/>
            <person name="Mondo S."/>
            <person name="Nolan M."/>
            <person name="Ohm R."/>
            <person name="Pangilinan J."/>
            <person name="Park H.-J."/>
            <person name="Ramirez L."/>
            <person name="Alfaro M."/>
            <person name="Sun H."/>
            <person name="Tritt A."/>
            <person name="Yoshinaga Y."/>
            <person name="Zwiers L.-H."/>
            <person name="Turgeon B."/>
            <person name="Goodwin S."/>
            <person name="Spatafora J."/>
            <person name="Crous P."/>
            <person name="Grigoriev I."/>
        </authorList>
    </citation>
    <scope>NUCLEOTIDE SEQUENCE</scope>
    <source>
        <strain evidence="7">CBS 121167</strain>
    </source>
</reference>
<proteinExistence type="inferred from homology"/>
<dbReference type="OrthoDB" id="48317at2759"/>
<comment type="subunit">
    <text evidence="2">Monomer.</text>
</comment>
<dbReference type="PANTHER" id="PTHR45348:SF1">
    <property type="entry name" value="TRANS-ENOYL REDUCTASE STHE"/>
    <property type="match status" value="1"/>
</dbReference>
<dbReference type="InterPro" id="IPR013149">
    <property type="entry name" value="ADH-like_C"/>
</dbReference>
<dbReference type="Gene3D" id="3.40.50.720">
    <property type="entry name" value="NAD(P)-binding Rossmann-like Domain"/>
    <property type="match status" value="1"/>
</dbReference>
<dbReference type="InterPro" id="IPR036291">
    <property type="entry name" value="NAD(P)-bd_dom_sf"/>
</dbReference>
<evidence type="ECO:0000259" key="6">
    <source>
        <dbReference type="SMART" id="SM00829"/>
    </source>
</evidence>
<evidence type="ECO:0000256" key="1">
    <source>
        <dbReference type="ARBA" id="ARBA00008072"/>
    </source>
</evidence>
<evidence type="ECO:0000313" key="7">
    <source>
        <dbReference type="EMBL" id="KAF2138633.1"/>
    </source>
</evidence>
<dbReference type="RefSeq" id="XP_033394346.1">
    <property type="nucleotide sequence ID" value="XM_033537349.1"/>
</dbReference>
<gene>
    <name evidence="7" type="ORF">K452DRAFT_234093</name>
</gene>
<feature type="domain" description="Enoyl reductase (ER)" evidence="6">
    <location>
        <begin position="22"/>
        <end position="358"/>
    </location>
</feature>
<keyword evidence="4" id="KW-0521">NADP</keyword>
<dbReference type="GO" id="GO:0000166">
    <property type="term" value="F:nucleotide binding"/>
    <property type="evidence" value="ECO:0007669"/>
    <property type="project" value="UniProtKB-KW"/>
</dbReference>
<sequence>MAAAAQLPPAQRAVIQATDPPGSLILVHDRPLPTLDPDQVLVKVHGVALNPCDWKMPSNFPTPGAGNGSDFTGVVVALGDPSNTRFAVGDRVAGAVHASDPLNPQSGCFSDYTAAYSDLIWKVPNAFGWEQAAAIGGCVVGSLGLALDALKLPATLDKPAEKPFFVLVYGGSSASGTMAIQLLKLCGVRVVTTCSHKNFALVAKYGAEKAFDYSSPTCAADIRAYTSGSLKYVLDIIADLGSLRVCEAAIGRAGGRYVGFERIPDEITNGGGRRAIHWSWVLGITLTGKKIDLGGGYGSEANAARREFGKAWYEKVQVLIDGGLLKPHPPRVNEGGLAALPDAVDGMRRKGVSGAKMVYRIY</sequence>
<keyword evidence="8" id="KW-1185">Reference proteome</keyword>
<dbReference type="CDD" id="cd08249">
    <property type="entry name" value="enoyl_reductase_like"/>
    <property type="match status" value="1"/>
</dbReference>
<evidence type="ECO:0000256" key="3">
    <source>
        <dbReference type="ARBA" id="ARBA00022741"/>
    </source>
</evidence>
<dbReference type="Pfam" id="PF00107">
    <property type="entry name" value="ADH_zinc_N"/>
    <property type="match status" value="1"/>
</dbReference>
<dbReference type="SMART" id="SM00829">
    <property type="entry name" value="PKS_ER"/>
    <property type="match status" value="1"/>
</dbReference>
<organism evidence="7 8">
    <name type="scientific">Aplosporella prunicola CBS 121167</name>
    <dbReference type="NCBI Taxonomy" id="1176127"/>
    <lineage>
        <taxon>Eukaryota</taxon>
        <taxon>Fungi</taxon>
        <taxon>Dikarya</taxon>
        <taxon>Ascomycota</taxon>
        <taxon>Pezizomycotina</taxon>
        <taxon>Dothideomycetes</taxon>
        <taxon>Dothideomycetes incertae sedis</taxon>
        <taxon>Botryosphaeriales</taxon>
        <taxon>Aplosporellaceae</taxon>
        <taxon>Aplosporella</taxon>
    </lineage>
</organism>
<dbReference type="InterPro" id="IPR013154">
    <property type="entry name" value="ADH-like_N"/>
</dbReference>
<dbReference type="Proteomes" id="UP000799438">
    <property type="component" value="Unassembled WGS sequence"/>
</dbReference>
<dbReference type="InterPro" id="IPR011032">
    <property type="entry name" value="GroES-like_sf"/>
</dbReference>